<evidence type="ECO:0000259" key="1">
    <source>
        <dbReference type="PROSITE" id="PS50022"/>
    </source>
</evidence>
<dbReference type="Gene3D" id="2.60.40.1740">
    <property type="entry name" value="hypothetical protein (bacova_03559)"/>
    <property type="match status" value="2"/>
</dbReference>
<dbReference type="AlphaFoldDB" id="A0A4Q7MIP4"/>
<keyword evidence="3" id="KW-1185">Reference proteome</keyword>
<dbReference type="PROSITE" id="PS50022">
    <property type="entry name" value="FA58C_3"/>
    <property type="match status" value="1"/>
</dbReference>
<dbReference type="Proteomes" id="UP000293874">
    <property type="component" value="Unassembled WGS sequence"/>
</dbReference>
<gene>
    <name evidence="2" type="ORF">EV199_5533</name>
</gene>
<comment type="caution">
    <text evidence="2">The sequence shown here is derived from an EMBL/GenBank/DDBJ whole genome shotgun (WGS) entry which is preliminary data.</text>
</comment>
<reference evidence="2 3" key="1">
    <citation type="submission" date="2019-02" db="EMBL/GenBank/DDBJ databases">
        <title>Genomic Encyclopedia of Type Strains, Phase IV (KMG-IV): sequencing the most valuable type-strain genomes for metagenomic binning, comparative biology and taxonomic classification.</title>
        <authorList>
            <person name="Goeker M."/>
        </authorList>
    </citation>
    <scope>NUCLEOTIDE SEQUENCE [LARGE SCALE GENOMIC DNA]</scope>
    <source>
        <strain evidence="2 3">DSM 18116</strain>
    </source>
</reference>
<dbReference type="Pfam" id="PF00754">
    <property type="entry name" value="F5_F8_type_C"/>
    <property type="match status" value="1"/>
</dbReference>
<dbReference type="SUPFAM" id="SSF49785">
    <property type="entry name" value="Galactose-binding domain-like"/>
    <property type="match status" value="1"/>
</dbReference>
<evidence type="ECO:0000313" key="3">
    <source>
        <dbReference type="Proteomes" id="UP000293874"/>
    </source>
</evidence>
<dbReference type="InterPro" id="IPR013728">
    <property type="entry name" value="BT_3987-like_N"/>
</dbReference>
<dbReference type="Pfam" id="PF08522">
    <property type="entry name" value="BT_3987-like_N"/>
    <property type="match status" value="2"/>
</dbReference>
<accession>A0A4Q7MIP4</accession>
<dbReference type="Gene3D" id="2.60.120.260">
    <property type="entry name" value="Galactose-binding domain-like"/>
    <property type="match status" value="1"/>
</dbReference>
<dbReference type="OrthoDB" id="9801455at2"/>
<dbReference type="EMBL" id="SGXA01000004">
    <property type="protein sequence ID" value="RZS67148.1"/>
    <property type="molecule type" value="Genomic_DNA"/>
</dbReference>
<evidence type="ECO:0000313" key="2">
    <source>
        <dbReference type="EMBL" id="RZS67148.1"/>
    </source>
</evidence>
<dbReference type="InterPro" id="IPR008979">
    <property type="entry name" value="Galactose-bd-like_sf"/>
</dbReference>
<protein>
    <submittedName>
        <fullName evidence="2">Uncharacterized protein DUF1735</fullName>
    </submittedName>
</protein>
<name>A0A4Q7MIP4_9BACT</name>
<organism evidence="2 3">
    <name type="scientific">Pseudobacter ginsenosidimutans</name>
    <dbReference type="NCBI Taxonomy" id="661488"/>
    <lineage>
        <taxon>Bacteria</taxon>
        <taxon>Pseudomonadati</taxon>
        <taxon>Bacteroidota</taxon>
        <taxon>Chitinophagia</taxon>
        <taxon>Chitinophagales</taxon>
        <taxon>Chitinophagaceae</taxon>
        <taxon>Pseudobacter</taxon>
    </lineage>
</organism>
<dbReference type="InterPro" id="IPR000421">
    <property type="entry name" value="FA58C"/>
</dbReference>
<proteinExistence type="predicted"/>
<feature type="domain" description="F5/8 type C" evidence="1">
    <location>
        <begin position="321"/>
        <end position="477"/>
    </location>
</feature>
<dbReference type="RefSeq" id="WP_130544021.1">
    <property type="nucleotide sequence ID" value="NZ_CP042431.1"/>
</dbReference>
<sequence length="479" mass="52516">MRRKYLIQSPLICIQVLLIFCTSCVKDNSFIEQGRYIVYVDPQPDGPTTYNLLPVNALLFRDSVVLLNKMVFPVRILNAFEQDIVLSAKIDPELIPVYDRLTNSQMPSPALPEGAFQLAHTDITIKAGMLVSGDSIQIIPDFSKIETGKTYILPVRVGTDNDHLTPPADTLRQTMFLKVSATDVTTTLVSFAGGEQVNIFNLQLVKQSDGNYIPHNDFISANVGVMAFVNSFLGKPLQVNVVAAPELTAGFNEAHQSSYVTMPGAYYNIVPPTNTIGAGLLNSNLFNLEFTSQFLPAAGNNYLIPLKIKDDAFVPPAPNSTVFIGVNVDAHTIYSRSGWTILSASSESQATGEIASNLLDGDYATQWRSAIDAVPLLPQWFIADMGQMNTVKGIMIRHAGNEGPWHPKQAKLYTSADNINWSAAQMMNIPSPSVFNENLFIDLPTPVATRYLKFEVVATQGEAPDQVSFNEFGVYGNQP</sequence>